<proteinExistence type="predicted"/>
<keyword evidence="1" id="KW-0812">Transmembrane</keyword>
<dbReference type="Proteomes" id="UP001228504">
    <property type="component" value="Unassembled WGS sequence"/>
</dbReference>
<dbReference type="EMBL" id="JAUSUF010000001">
    <property type="protein sequence ID" value="MDQ0148589.1"/>
    <property type="molecule type" value="Genomic_DNA"/>
</dbReference>
<protein>
    <submittedName>
        <fullName evidence="2">Gas vesicle protein</fullName>
    </submittedName>
</protein>
<evidence type="ECO:0000313" key="2">
    <source>
        <dbReference type="EMBL" id="MDQ0148589.1"/>
    </source>
</evidence>
<reference evidence="2 3" key="1">
    <citation type="submission" date="2023-07" db="EMBL/GenBank/DDBJ databases">
        <title>Genomic Encyclopedia of Type Strains, Phase IV (KMG-IV): sequencing the most valuable type-strain genomes for metagenomic binning, comparative biology and taxonomic classification.</title>
        <authorList>
            <person name="Goeker M."/>
        </authorList>
    </citation>
    <scope>NUCLEOTIDE SEQUENCE [LARGE SCALE GENOMIC DNA]</scope>
    <source>
        <strain evidence="2 3">DSM 20694</strain>
    </source>
</reference>
<name>A0ABT9URU4_9FIRM</name>
<feature type="transmembrane region" description="Helical" evidence="1">
    <location>
        <begin position="6"/>
        <end position="26"/>
    </location>
</feature>
<comment type="caution">
    <text evidence="2">The sequence shown here is derived from an EMBL/GenBank/DDBJ whole genome shotgun (WGS) entry which is preliminary data.</text>
</comment>
<sequence length="57" mass="6169">MGKLIKGMAAGALIGTAVGMAMLPQLDRRTKRTMRRAGRKLANVASDTVENMMSMMK</sequence>
<keyword evidence="1" id="KW-1133">Transmembrane helix</keyword>
<keyword evidence="3" id="KW-1185">Reference proteome</keyword>
<gene>
    <name evidence="2" type="ORF">J2S18_000506</name>
</gene>
<keyword evidence="1" id="KW-0472">Membrane</keyword>
<dbReference type="RefSeq" id="WP_307482824.1">
    <property type="nucleotide sequence ID" value="NZ_JAUSUF010000001.1"/>
</dbReference>
<organism evidence="2 3">
    <name type="scientific">Eubacterium multiforme</name>
    <dbReference type="NCBI Taxonomy" id="83339"/>
    <lineage>
        <taxon>Bacteria</taxon>
        <taxon>Bacillati</taxon>
        <taxon>Bacillota</taxon>
        <taxon>Clostridia</taxon>
        <taxon>Eubacteriales</taxon>
        <taxon>Eubacteriaceae</taxon>
        <taxon>Eubacterium</taxon>
    </lineage>
</organism>
<evidence type="ECO:0000256" key="1">
    <source>
        <dbReference type="SAM" id="Phobius"/>
    </source>
</evidence>
<evidence type="ECO:0000313" key="3">
    <source>
        <dbReference type="Proteomes" id="UP001228504"/>
    </source>
</evidence>
<accession>A0ABT9URU4</accession>